<evidence type="ECO:0000313" key="7">
    <source>
        <dbReference type="Proteomes" id="UP000625930"/>
    </source>
</evidence>
<dbReference type="SUPFAM" id="SSF48498">
    <property type="entry name" value="Tetracyclin repressor-like, C-terminal domain"/>
    <property type="match status" value="1"/>
</dbReference>
<dbReference type="InterPro" id="IPR001647">
    <property type="entry name" value="HTH_TetR"/>
</dbReference>
<dbReference type="PRINTS" id="PR00455">
    <property type="entry name" value="HTHTETR"/>
</dbReference>
<keyword evidence="2 4" id="KW-0238">DNA-binding</keyword>
<evidence type="ECO:0000256" key="1">
    <source>
        <dbReference type="ARBA" id="ARBA00023015"/>
    </source>
</evidence>
<dbReference type="Gene3D" id="1.10.357.10">
    <property type="entry name" value="Tetracycline Repressor, domain 2"/>
    <property type="match status" value="1"/>
</dbReference>
<evidence type="ECO:0000256" key="2">
    <source>
        <dbReference type="ARBA" id="ARBA00023125"/>
    </source>
</evidence>
<keyword evidence="3" id="KW-0804">Transcription</keyword>
<dbReference type="InterPro" id="IPR041479">
    <property type="entry name" value="TetR_CgmR_C"/>
</dbReference>
<protein>
    <submittedName>
        <fullName evidence="6">TetR/AcrR family transcriptional regulator</fullName>
    </submittedName>
</protein>
<proteinExistence type="predicted"/>
<gene>
    <name evidence="6" type="ORF">I5U67_12160</name>
</gene>
<dbReference type="PANTHER" id="PTHR30055">
    <property type="entry name" value="HTH-TYPE TRANSCRIPTIONAL REGULATOR RUTR"/>
    <property type="match status" value="1"/>
</dbReference>
<reference evidence="6" key="1">
    <citation type="submission" date="2020-11" db="EMBL/GenBank/DDBJ databases">
        <title>Enhanced detection system for hospital associated transmission using whole genome sequencing surveillance.</title>
        <authorList>
            <person name="Harrison L.H."/>
            <person name="Van Tyne D."/>
            <person name="Marsh J.W."/>
            <person name="Griffith M.P."/>
            <person name="Snyder D.J."/>
            <person name="Cooper V.S."/>
            <person name="Mustapha M."/>
        </authorList>
    </citation>
    <scope>NUCLEOTIDE SEQUENCE</scope>
    <source>
        <strain evidence="6">STEN00091</strain>
    </source>
</reference>
<dbReference type="InterPro" id="IPR009057">
    <property type="entry name" value="Homeodomain-like_sf"/>
</dbReference>
<dbReference type="GO" id="GO:0003700">
    <property type="term" value="F:DNA-binding transcription factor activity"/>
    <property type="evidence" value="ECO:0007669"/>
    <property type="project" value="TreeGrafter"/>
</dbReference>
<evidence type="ECO:0000259" key="5">
    <source>
        <dbReference type="PROSITE" id="PS50977"/>
    </source>
</evidence>
<sequence length="186" mass="20339">MRTSKRDRILDAAVNVINRDGVRAVTFESVAAEAKLTRGGLLYHFPSREALLRGIDEHLVQAWEASMESLLGKTAGEATALERYQTFVRVSAQSATRAELMFMLESADPDADERPWGPAVRRWAPLPPSAAEQDPAALDNFVARLAADGLWIYEAMYEGQLDESVRAQGAERIAGLLAKPDGSPSL</sequence>
<dbReference type="Pfam" id="PF00440">
    <property type="entry name" value="TetR_N"/>
    <property type="match status" value="1"/>
</dbReference>
<dbReference type="GO" id="GO:0000976">
    <property type="term" value="F:transcription cis-regulatory region binding"/>
    <property type="evidence" value="ECO:0007669"/>
    <property type="project" value="TreeGrafter"/>
</dbReference>
<comment type="caution">
    <text evidence="6">The sequence shown here is derived from an EMBL/GenBank/DDBJ whole genome shotgun (WGS) entry which is preliminary data.</text>
</comment>
<dbReference type="EMBL" id="JADUNP010000023">
    <property type="protein sequence ID" value="MBH1652920.1"/>
    <property type="molecule type" value="Genomic_DNA"/>
</dbReference>
<feature type="domain" description="HTH tetR-type" evidence="5">
    <location>
        <begin position="3"/>
        <end position="63"/>
    </location>
</feature>
<dbReference type="InterPro" id="IPR050109">
    <property type="entry name" value="HTH-type_TetR-like_transc_reg"/>
</dbReference>
<name>A0AA90AT37_STEMA</name>
<evidence type="ECO:0000256" key="3">
    <source>
        <dbReference type="ARBA" id="ARBA00023163"/>
    </source>
</evidence>
<evidence type="ECO:0000256" key="4">
    <source>
        <dbReference type="PROSITE-ProRule" id="PRU00335"/>
    </source>
</evidence>
<dbReference type="SUPFAM" id="SSF46689">
    <property type="entry name" value="Homeodomain-like"/>
    <property type="match status" value="1"/>
</dbReference>
<dbReference type="Proteomes" id="UP000625930">
    <property type="component" value="Unassembled WGS sequence"/>
</dbReference>
<dbReference type="Pfam" id="PF17937">
    <property type="entry name" value="TetR_C_28"/>
    <property type="match status" value="1"/>
</dbReference>
<feature type="DNA-binding region" description="H-T-H motif" evidence="4">
    <location>
        <begin position="26"/>
        <end position="45"/>
    </location>
</feature>
<dbReference type="AlphaFoldDB" id="A0AA90AT37"/>
<dbReference type="PROSITE" id="PS50977">
    <property type="entry name" value="HTH_TETR_2"/>
    <property type="match status" value="1"/>
</dbReference>
<organism evidence="6 7">
    <name type="scientific">Stenotrophomonas maltophilia</name>
    <name type="common">Pseudomonas maltophilia</name>
    <name type="synonym">Xanthomonas maltophilia</name>
    <dbReference type="NCBI Taxonomy" id="40324"/>
    <lineage>
        <taxon>Bacteria</taxon>
        <taxon>Pseudomonadati</taxon>
        <taxon>Pseudomonadota</taxon>
        <taxon>Gammaproteobacteria</taxon>
        <taxon>Lysobacterales</taxon>
        <taxon>Lysobacteraceae</taxon>
        <taxon>Stenotrophomonas</taxon>
        <taxon>Stenotrophomonas maltophilia group</taxon>
    </lineage>
</organism>
<dbReference type="InterPro" id="IPR036271">
    <property type="entry name" value="Tet_transcr_reg_TetR-rel_C_sf"/>
</dbReference>
<evidence type="ECO:0000313" key="6">
    <source>
        <dbReference type="EMBL" id="MBH1652920.1"/>
    </source>
</evidence>
<keyword evidence="1" id="KW-0805">Transcription regulation</keyword>
<accession>A0AA90AT37</accession>
<dbReference type="PANTHER" id="PTHR30055:SF234">
    <property type="entry name" value="HTH-TYPE TRANSCRIPTIONAL REGULATOR BETI"/>
    <property type="match status" value="1"/>
</dbReference>